<evidence type="ECO:0000259" key="2">
    <source>
        <dbReference type="Pfam" id="PF01326"/>
    </source>
</evidence>
<sequence length="766" mass="81010">MDQPAVLPLDDYRADLATVGGKGASLARLTRAGLPVSPGFHVTTHAFRTGTVPAAEIAAAYAALGGGPVAVRSSATAEDLPELSFAGQHDTFLDVTGTEAVTDAVARCWASLWTERAVAYRARNGIPEDGLALAVVVQRMVPAEVSGVLFTANPVTGARDETVIDAAPGLGDTLVGGEVTPDTAVVSGGRVTSRTNPLLDEARALELAALGRRIEELYGLPVDVEWALHDGRVAVLQARPVTTMRESWNDSLLGDYMWTSANLGEGIPSVMTPATWSVALPLIPPPVGPHPTAGRIGGRYYLNLSTALAAGAALGLGRLVRRANEATLGPLPPGVEVPPLPMSRAAIVLAAVRAAVPMVRASAVYRRRLPELVAANPAHCRALRERIAVADADGLRALWRSEVAVLLRERCPAFEAGARSVLGGHRLAARLRRLVGDQDATALLTGLHGAGDSLESLGPVLGLAAVRRGTLSRAEFVAAWGHRGPDEFELSAPRPAEDPGWLDRQLTAEQGTDPEELLARQAEVRAAAWRRLESRHPRKAPGLRRALARAAASGRNRERARSEFVRSFWVFRAFFLRAAELTGEDTFFLSVDETLALLGGDRTAAPAIQERRARYERYRALPPYPTFIRGRFDPESWAAGDDRRGDVWDETATPPPADDAIAGHPGGAGVVTGTARVVSTVEEAEALRPGEVLVAPLTNVGWTPLFPRAAAVVTDVGAPLSHAAIVARELGIPAVVGCGNATTRIRTGDRVRVDGAAGTVVPLHEA</sequence>
<dbReference type="Gene3D" id="3.50.30.10">
    <property type="entry name" value="Phosphohistidine domain"/>
    <property type="match status" value="1"/>
</dbReference>
<dbReference type="SUPFAM" id="SSF52009">
    <property type="entry name" value="Phosphohistidine domain"/>
    <property type="match status" value="1"/>
</dbReference>
<dbReference type="SUPFAM" id="SSF56059">
    <property type="entry name" value="Glutathione synthetase ATP-binding domain-like"/>
    <property type="match status" value="1"/>
</dbReference>
<dbReference type="InterPro" id="IPR051549">
    <property type="entry name" value="PEP_Utilizing_Enz"/>
</dbReference>
<proteinExistence type="predicted"/>
<evidence type="ECO:0000259" key="1">
    <source>
        <dbReference type="Pfam" id="PF00391"/>
    </source>
</evidence>
<dbReference type="Gene3D" id="3.30.470.20">
    <property type="entry name" value="ATP-grasp fold, B domain"/>
    <property type="match status" value="2"/>
</dbReference>
<keyword evidence="4" id="KW-1185">Reference proteome</keyword>
<comment type="caution">
    <text evidence="3">The sequence shown here is derived from an EMBL/GenBank/DDBJ whole genome shotgun (WGS) entry which is preliminary data.</text>
</comment>
<organism evidence="3 4">
    <name type="scientific">Actinophytocola gossypii</name>
    <dbReference type="NCBI Taxonomy" id="2812003"/>
    <lineage>
        <taxon>Bacteria</taxon>
        <taxon>Bacillati</taxon>
        <taxon>Actinomycetota</taxon>
        <taxon>Actinomycetes</taxon>
        <taxon>Pseudonocardiales</taxon>
        <taxon>Pseudonocardiaceae</taxon>
    </lineage>
</organism>
<name>A0ABT2J8V8_9PSEU</name>
<keyword evidence="3" id="KW-0670">Pyruvate</keyword>
<feature type="domain" description="PEP-utilising enzyme mobile" evidence="1">
    <location>
        <begin position="688"/>
        <end position="758"/>
    </location>
</feature>
<dbReference type="InterPro" id="IPR013815">
    <property type="entry name" value="ATP_grasp_subdomain_1"/>
</dbReference>
<dbReference type="InterPro" id="IPR036637">
    <property type="entry name" value="Phosphohistidine_dom_sf"/>
</dbReference>
<dbReference type="InterPro" id="IPR002192">
    <property type="entry name" value="PPDK_AMP/ATP-bd"/>
</dbReference>
<dbReference type="InterPro" id="IPR008279">
    <property type="entry name" value="PEP-util_enz_mobile_dom"/>
</dbReference>
<feature type="domain" description="Pyruvate phosphate dikinase AMP/ATP-binding" evidence="2">
    <location>
        <begin position="55"/>
        <end position="187"/>
    </location>
</feature>
<dbReference type="Proteomes" id="UP001156441">
    <property type="component" value="Unassembled WGS sequence"/>
</dbReference>
<protein>
    <submittedName>
        <fullName evidence="3">Pyruvate, phosphate dikinase</fullName>
    </submittedName>
</protein>
<evidence type="ECO:0000313" key="3">
    <source>
        <dbReference type="EMBL" id="MCT2584295.1"/>
    </source>
</evidence>
<dbReference type="Gene3D" id="3.30.1490.20">
    <property type="entry name" value="ATP-grasp fold, A domain"/>
    <property type="match status" value="2"/>
</dbReference>
<dbReference type="EMBL" id="JAFFZE010000012">
    <property type="protein sequence ID" value="MCT2584295.1"/>
    <property type="molecule type" value="Genomic_DNA"/>
</dbReference>
<evidence type="ECO:0000313" key="4">
    <source>
        <dbReference type="Proteomes" id="UP001156441"/>
    </source>
</evidence>
<accession>A0ABT2J8V8</accession>
<dbReference type="RefSeq" id="WP_260191701.1">
    <property type="nucleotide sequence ID" value="NZ_JAFFZE010000012.1"/>
</dbReference>
<reference evidence="3 4" key="1">
    <citation type="submission" date="2021-02" db="EMBL/GenBank/DDBJ databases">
        <title>Actinophytocola xerophila sp. nov., isolated from soil of cotton cropping field.</title>
        <authorList>
            <person name="Huang R."/>
            <person name="Chen X."/>
            <person name="Ge X."/>
            <person name="Liu W."/>
        </authorList>
    </citation>
    <scope>NUCLEOTIDE SEQUENCE [LARGE SCALE GENOMIC DNA]</scope>
    <source>
        <strain evidence="3 4">S1-96</strain>
    </source>
</reference>
<gene>
    <name evidence="3" type="ORF">JT362_14310</name>
</gene>
<dbReference type="PANTHER" id="PTHR43615:SF1">
    <property type="entry name" value="PPDK_N DOMAIN-CONTAINING PROTEIN"/>
    <property type="match status" value="1"/>
</dbReference>
<dbReference type="Pfam" id="PF01326">
    <property type="entry name" value="PPDK_N"/>
    <property type="match status" value="2"/>
</dbReference>
<dbReference type="PANTHER" id="PTHR43615">
    <property type="entry name" value="PHOSPHOENOLPYRUVATE SYNTHASE-RELATED"/>
    <property type="match status" value="1"/>
</dbReference>
<feature type="domain" description="Pyruvate phosphate dikinase AMP/ATP-binding" evidence="2">
    <location>
        <begin position="193"/>
        <end position="247"/>
    </location>
</feature>
<dbReference type="Pfam" id="PF00391">
    <property type="entry name" value="PEP-utilizers"/>
    <property type="match status" value="1"/>
</dbReference>